<evidence type="ECO:0000313" key="2">
    <source>
        <dbReference type="EMBL" id="CRL06091.1"/>
    </source>
</evidence>
<evidence type="ECO:0000313" key="3">
    <source>
        <dbReference type="Proteomes" id="UP000183832"/>
    </source>
</evidence>
<sequence>MFPTTPFYRRHIECQFHHLKSSFKRSITRKENQDNRINVCYSICVNCEVRCSSIGCSPSDILLTESQNSLNKLEVIVIPHNQIKEDLTNKRIRREKSSQQNVFPSQLFD</sequence>
<dbReference type="Proteomes" id="UP000183832">
    <property type="component" value="Unassembled WGS sequence"/>
</dbReference>
<feature type="region of interest" description="Disordered" evidence="1">
    <location>
        <begin position="89"/>
        <end position="109"/>
    </location>
</feature>
<evidence type="ECO:0000256" key="1">
    <source>
        <dbReference type="SAM" id="MobiDB-lite"/>
    </source>
</evidence>
<organism evidence="2 3">
    <name type="scientific">Clunio marinus</name>
    <dbReference type="NCBI Taxonomy" id="568069"/>
    <lineage>
        <taxon>Eukaryota</taxon>
        <taxon>Metazoa</taxon>
        <taxon>Ecdysozoa</taxon>
        <taxon>Arthropoda</taxon>
        <taxon>Hexapoda</taxon>
        <taxon>Insecta</taxon>
        <taxon>Pterygota</taxon>
        <taxon>Neoptera</taxon>
        <taxon>Endopterygota</taxon>
        <taxon>Diptera</taxon>
        <taxon>Nematocera</taxon>
        <taxon>Chironomoidea</taxon>
        <taxon>Chironomidae</taxon>
        <taxon>Clunio</taxon>
    </lineage>
</organism>
<dbReference type="EMBL" id="CVRI01000066">
    <property type="protein sequence ID" value="CRL06091.1"/>
    <property type="molecule type" value="Genomic_DNA"/>
</dbReference>
<feature type="compositionally biased region" description="Polar residues" evidence="1">
    <location>
        <begin position="98"/>
        <end position="109"/>
    </location>
</feature>
<reference evidence="2 3" key="1">
    <citation type="submission" date="2015-04" db="EMBL/GenBank/DDBJ databases">
        <authorList>
            <person name="Syromyatnikov M.Y."/>
            <person name="Popov V.N."/>
        </authorList>
    </citation>
    <scope>NUCLEOTIDE SEQUENCE [LARGE SCALE GENOMIC DNA]</scope>
</reference>
<dbReference type="AlphaFoldDB" id="A0A1J1J0N8"/>
<gene>
    <name evidence="2" type="ORF">CLUMA_CG019211</name>
</gene>
<accession>A0A1J1J0N8</accession>
<keyword evidence="3" id="KW-1185">Reference proteome</keyword>
<name>A0A1J1J0N8_9DIPT</name>
<proteinExistence type="predicted"/>
<protein>
    <submittedName>
        <fullName evidence="2">CLUMA_CG019211, isoform A</fullName>
    </submittedName>
</protein>